<organism evidence="2 3">
    <name type="scientific">Trapa incisa</name>
    <dbReference type="NCBI Taxonomy" id="236973"/>
    <lineage>
        <taxon>Eukaryota</taxon>
        <taxon>Viridiplantae</taxon>
        <taxon>Streptophyta</taxon>
        <taxon>Embryophyta</taxon>
        <taxon>Tracheophyta</taxon>
        <taxon>Spermatophyta</taxon>
        <taxon>Magnoliopsida</taxon>
        <taxon>eudicotyledons</taxon>
        <taxon>Gunneridae</taxon>
        <taxon>Pentapetalae</taxon>
        <taxon>rosids</taxon>
        <taxon>malvids</taxon>
        <taxon>Myrtales</taxon>
        <taxon>Lythraceae</taxon>
        <taxon>Trapa</taxon>
    </lineage>
</organism>
<keyword evidence="1" id="KW-0472">Membrane</keyword>
<dbReference type="Proteomes" id="UP001345219">
    <property type="component" value="Chromosome 6"/>
</dbReference>
<feature type="transmembrane region" description="Helical" evidence="1">
    <location>
        <begin position="196"/>
        <end position="215"/>
    </location>
</feature>
<accession>A0AAN7K1H1</accession>
<proteinExistence type="predicted"/>
<dbReference type="GO" id="GO:0016020">
    <property type="term" value="C:membrane"/>
    <property type="evidence" value="ECO:0007669"/>
    <property type="project" value="TreeGrafter"/>
</dbReference>
<evidence type="ECO:0000313" key="3">
    <source>
        <dbReference type="Proteomes" id="UP001345219"/>
    </source>
</evidence>
<feature type="transmembrane region" description="Helical" evidence="1">
    <location>
        <begin position="6"/>
        <end position="26"/>
    </location>
</feature>
<feature type="transmembrane region" description="Helical" evidence="1">
    <location>
        <begin position="109"/>
        <end position="129"/>
    </location>
</feature>
<sequence>MELYWYDFFCVGLVAAASIGSLCVLWREEGRDRAGDDDDDRKLRKSLLAVGGQVDHSWLWASCWRGVHPGWLLAIRVGSFAVLGGFLAWDIVEWDPTIFVYYTEWTFTLVMIYFALGSILSVYGCWVYATKPASTNRYVNEPLTSDLEESDYTSFNTYREREFQRSKLGNQYTEEYILQRAGFCGYLMQIAYQTSAGAVILTDIVFWCVIVPFMSNARFSLNLLMGCMHTLNALFLLIDTSVNSLPFPWFRVSYFVLWSCIYVIFQWVIHACGFSWWPYPFLELSSPWCSLCYFAVAVMHIPCYAIYAMIIRMKDSVFSRLFPNSFIRSP</sequence>
<evidence type="ECO:0000313" key="2">
    <source>
        <dbReference type="EMBL" id="KAK4756524.1"/>
    </source>
</evidence>
<feature type="transmembrane region" description="Helical" evidence="1">
    <location>
        <begin position="70"/>
        <end position="89"/>
    </location>
</feature>
<reference evidence="2 3" key="1">
    <citation type="journal article" date="2023" name="Hortic Res">
        <title>Pangenome of water caltrop reveals structural variations and asymmetric subgenome divergence after allopolyploidization.</title>
        <authorList>
            <person name="Zhang X."/>
            <person name="Chen Y."/>
            <person name="Wang L."/>
            <person name="Yuan Y."/>
            <person name="Fang M."/>
            <person name="Shi L."/>
            <person name="Lu R."/>
            <person name="Comes H.P."/>
            <person name="Ma Y."/>
            <person name="Chen Y."/>
            <person name="Huang G."/>
            <person name="Zhou Y."/>
            <person name="Zheng Z."/>
            <person name="Qiu Y."/>
        </authorList>
    </citation>
    <scope>NUCLEOTIDE SEQUENCE [LARGE SCALE GENOMIC DNA]</scope>
    <source>
        <tissue evidence="2">Roots</tissue>
    </source>
</reference>
<name>A0AAN7K1H1_9MYRT</name>
<feature type="transmembrane region" description="Helical" evidence="1">
    <location>
        <begin position="254"/>
        <end position="279"/>
    </location>
</feature>
<evidence type="ECO:0000256" key="1">
    <source>
        <dbReference type="SAM" id="Phobius"/>
    </source>
</evidence>
<comment type="caution">
    <text evidence="2">The sequence shown here is derived from an EMBL/GenBank/DDBJ whole genome shotgun (WGS) entry which is preliminary data.</text>
</comment>
<dbReference type="PANTHER" id="PTHR12242:SF6">
    <property type="entry name" value="PROTEIN ROLLING PROTEIN"/>
    <property type="match status" value="1"/>
</dbReference>
<dbReference type="EMBL" id="JAXIOK010000013">
    <property type="protein sequence ID" value="KAK4756524.1"/>
    <property type="molecule type" value="Genomic_DNA"/>
</dbReference>
<gene>
    <name evidence="2" type="ORF">SAY87_006651</name>
</gene>
<protein>
    <submittedName>
        <fullName evidence="2">Uncharacterized protein</fullName>
    </submittedName>
</protein>
<feature type="transmembrane region" description="Helical" evidence="1">
    <location>
        <begin position="285"/>
        <end position="310"/>
    </location>
</feature>
<keyword evidence="1" id="KW-1133">Transmembrane helix</keyword>
<feature type="transmembrane region" description="Helical" evidence="1">
    <location>
        <begin position="221"/>
        <end position="242"/>
    </location>
</feature>
<dbReference type="PANTHER" id="PTHR12242">
    <property type="entry name" value="OS02G0130600 PROTEIN-RELATED"/>
    <property type="match status" value="1"/>
</dbReference>
<keyword evidence="3" id="KW-1185">Reference proteome</keyword>
<dbReference type="AlphaFoldDB" id="A0AAN7K1H1"/>
<keyword evidence="1" id="KW-0812">Transmembrane</keyword>